<organism evidence="1">
    <name type="scientific">Arundo donax</name>
    <name type="common">Giant reed</name>
    <name type="synonym">Donax arundinaceus</name>
    <dbReference type="NCBI Taxonomy" id="35708"/>
    <lineage>
        <taxon>Eukaryota</taxon>
        <taxon>Viridiplantae</taxon>
        <taxon>Streptophyta</taxon>
        <taxon>Embryophyta</taxon>
        <taxon>Tracheophyta</taxon>
        <taxon>Spermatophyta</taxon>
        <taxon>Magnoliopsida</taxon>
        <taxon>Liliopsida</taxon>
        <taxon>Poales</taxon>
        <taxon>Poaceae</taxon>
        <taxon>PACMAD clade</taxon>
        <taxon>Arundinoideae</taxon>
        <taxon>Arundineae</taxon>
        <taxon>Arundo</taxon>
    </lineage>
</organism>
<dbReference type="EMBL" id="GBRH01186318">
    <property type="protein sequence ID" value="JAE11578.1"/>
    <property type="molecule type" value="Transcribed_RNA"/>
</dbReference>
<reference evidence="1" key="2">
    <citation type="journal article" date="2015" name="Data Brief">
        <title>Shoot transcriptome of the giant reed, Arundo donax.</title>
        <authorList>
            <person name="Barrero R.A."/>
            <person name="Guerrero F.D."/>
            <person name="Moolhuijzen P."/>
            <person name="Goolsby J.A."/>
            <person name="Tidwell J."/>
            <person name="Bellgard S.E."/>
            <person name="Bellgard M.I."/>
        </authorList>
    </citation>
    <scope>NUCLEOTIDE SEQUENCE</scope>
    <source>
        <tissue evidence="1">Shoot tissue taken approximately 20 cm above the soil surface</tissue>
    </source>
</reference>
<sequence length="29" mass="3275">MIISALGSLYLLYKASRCRELATEICGWL</sequence>
<reference evidence="1" key="1">
    <citation type="submission" date="2014-09" db="EMBL/GenBank/DDBJ databases">
        <authorList>
            <person name="Magalhaes I.L.F."/>
            <person name="Oliveira U."/>
            <person name="Santos F.R."/>
            <person name="Vidigal T.H.D.A."/>
            <person name="Brescovit A.D."/>
            <person name="Santos A.J."/>
        </authorList>
    </citation>
    <scope>NUCLEOTIDE SEQUENCE</scope>
    <source>
        <tissue evidence="1">Shoot tissue taken approximately 20 cm above the soil surface</tissue>
    </source>
</reference>
<accession>A0A0A9FTE3</accession>
<proteinExistence type="predicted"/>
<protein>
    <submittedName>
        <fullName evidence="1">Uncharacterized protein</fullName>
    </submittedName>
</protein>
<dbReference type="AlphaFoldDB" id="A0A0A9FTE3"/>
<name>A0A0A9FTE3_ARUDO</name>
<evidence type="ECO:0000313" key="1">
    <source>
        <dbReference type="EMBL" id="JAE11578.1"/>
    </source>
</evidence>